<dbReference type="GO" id="GO:0016791">
    <property type="term" value="F:phosphatase activity"/>
    <property type="evidence" value="ECO:0007669"/>
    <property type="project" value="TreeGrafter"/>
</dbReference>
<feature type="transmembrane region" description="Helical" evidence="3">
    <location>
        <begin position="115"/>
        <end position="133"/>
    </location>
</feature>
<dbReference type="OrthoDB" id="4324833at2"/>
<keyword evidence="6" id="KW-1185">Reference proteome</keyword>
<dbReference type="InterPro" id="IPR052016">
    <property type="entry name" value="Bact_Sigma-Reg"/>
</dbReference>
<evidence type="ECO:0000256" key="2">
    <source>
        <dbReference type="SAM" id="MobiDB-lite"/>
    </source>
</evidence>
<dbReference type="Pfam" id="PF07228">
    <property type="entry name" value="SpoIIE"/>
    <property type="match status" value="1"/>
</dbReference>
<evidence type="ECO:0000313" key="5">
    <source>
        <dbReference type="EMBL" id="QEU70902.1"/>
    </source>
</evidence>
<accession>A0A5J6F467</accession>
<keyword evidence="3" id="KW-1133">Transmembrane helix</keyword>
<dbReference type="PANTHER" id="PTHR43156:SF2">
    <property type="entry name" value="STAGE II SPORULATION PROTEIN E"/>
    <property type="match status" value="1"/>
</dbReference>
<dbReference type="PANTHER" id="PTHR43156">
    <property type="entry name" value="STAGE II SPORULATION PROTEIN E-RELATED"/>
    <property type="match status" value="1"/>
</dbReference>
<organism evidence="5 6">
    <name type="scientific">Streptomyces nitrosporeus</name>
    <dbReference type="NCBI Taxonomy" id="28894"/>
    <lineage>
        <taxon>Bacteria</taxon>
        <taxon>Bacillati</taxon>
        <taxon>Actinomycetota</taxon>
        <taxon>Actinomycetes</taxon>
        <taxon>Kitasatosporales</taxon>
        <taxon>Streptomycetaceae</taxon>
        <taxon>Streptomyces</taxon>
    </lineage>
</organism>
<dbReference type="Proteomes" id="UP000326178">
    <property type="component" value="Chromosome"/>
</dbReference>
<evidence type="ECO:0000259" key="4">
    <source>
        <dbReference type="SMART" id="SM00331"/>
    </source>
</evidence>
<dbReference type="InterPro" id="IPR036457">
    <property type="entry name" value="PPM-type-like_dom_sf"/>
</dbReference>
<keyword evidence="1" id="KW-0378">Hydrolase</keyword>
<feature type="transmembrane region" description="Helical" evidence="3">
    <location>
        <begin position="70"/>
        <end position="95"/>
    </location>
</feature>
<feature type="transmembrane region" description="Helical" evidence="3">
    <location>
        <begin position="40"/>
        <end position="58"/>
    </location>
</feature>
<evidence type="ECO:0000313" key="6">
    <source>
        <dbReference type="Proteomes" id="UP000326178"/>
    </source>
</evidence>
<dbReference type="EMBL" id="CP023702">
    <property type="protein sequence ID" value="QEU70902.1"/>
    <property type="molecule type" value="Genomic_DNA"/>
</dbReference>
<dbReference type="AlphaFoldDB" id="A0A5J6F467"/>
<keyword evidence="3" id="KW-0472">Membrane</keyword>
<name>A0A5J6F467_9ACTN</name>
<evidence type="ECO:0000256" key="3">
    <source>
        <dbReference type="SAM" id="Phobius"/>
    </source>
</evidence>
<feature type="compositionally biased region" description="Basic residues" evidence="2">
    <location>
        <begin position="10"/>
        <end position="27"/>
    </location>
</feature>
<dbReference type="SMART" id="SM00331">
    <property type="entry name" value="PP2C_SIG"/>
    <property type="match status" value="1"/>
</dbReference>
<protein>
    <submittedName>
        <fullName evidence="5">Serine/threonine-protein phosphatase</fullName>
    </submittedName>
</protein>
<dbReference type="KEGG" id="snk:CP967_02075"/>
<dbReference type="Gene3D" id="3.60.40.10">
    <property type="entry name" value="PPM-type phosphatase domain"/>
    <property type="match status" value="1"/>
</dbReference>
<feature type="domain" description="PPM-type phosphatase" evidence="4">
    <location>
        <begin position="164"/>
        <end position="391"/>
    </location>
</feature>
<feature type="region of interest" description="Disordered" evidence="2">
    <location>
        <begin position="1"/>
        <end position="27"/>
    </location>
</feature>
<reference evidence="5 6" key="1">
    <citation type="submission" date="2017-09" db="EMBL/GenBank/DDBJ databases">
        <authorList>
            <person name="Lee N."/>
            <person name="Cho B.-K."/>
        </authorList>
    </citation>
    <scope>NUCLEOTIDE SEQUENCE [LARGE SCALE GENOMIC DNA]</scope>
    <source>
        <strain evidence="5 6">ATCC 12769</strain>
    </source>
</reference>
<keyword evidence="3" id="KW-0812">Transmembrane</keyword>
<sequence>METGAVTSNTHRRGARKGRRAVFRRPVRPPGEREPLLTRYGRAAWVLPMSCLTVIFALGELGPAIHVANWLLMVPLLASGVCSPGVTLFFGVLAVALNRWVDVTHPSADIRTEDFLLQVTASLLALVIAVLRARAHAYVRHLQSSAEATREVVLRPLPPGWGGVESAARYRAADVEARVGGDFYDVLATPFGARVVLGDVQGKGLSAVSTAGAVTGAFREAGYHEQDLDLVARRMEHGLWRHNLLRQACGDETERFATAVVLAFPAEDAHTVELVNFGHEGPFVTGPRGVWQMPQQDGAPVGMAGLVGGTPAVRRVSVEPEETVLLVTDGVTEARNRAGEFFPLRHRLERLAAAHPDGIAPAELLNLVLDAVRNHTDGHLTDDVALLAVRRGARPPGPG</sequence>
<gene>
    <name evidence="5" type="ORF">CP967_02075</name>
</gene>
<proteinExistence type="predicted"/>
<dbReference type="InterPro" id="IPR001932">
    <property type="entry name" value="PPM-type_phosphatase-like_dom"/>
</dbReference>
<evidence type="ECO:0000256" key="1">
    <source>
        <dbReference type="ARBA" id="ARBA00022801"/>
    </source>
</evidence>